<name>A0ABS4DYY1_9HYPH</name>
<feature type="region of interest" description="Disordered" evidence="1">
    <location>
        <begin position="118"/>
        <end position="179"/>
    </location>
</feature>
<protein>
    <recommendedName>
        <fullName evidence="4">Gene transfer agent family protein</fullName>
    </recommendedName>
</protein>
<evidence type="ECO:0000256" key="1">
    <source>
        <dbReference type="SAM" id="MobiDB-lite"/>
    </source>
</evidence>
<feature type="compositionally biased region" description="Gly residues" evidence="1">
    <location>
        <begin position="160"/>
        <end position="170"/>
    </location>
</feature>
<evidence type="ECO:0000313" key="2">
    <source>
        <dbReference type="EMBL" id="MBP1850903.1"/>
    </source>
</evidence>
<dbReference type="Proteomes" id="UP000759443">
    <property type="component" value="Unassembled WGS sequence"/>
</dbReference>
<sequence length="179" mass="17467">MGAAAQERRLACRANRRRGEVEGMIDGERRILCLTLGALAELETALGADSLGMLAARLSAGRLRAGDLIAILGAGLRGAGNAIADEDVAMLSLEGGVEGAARLVGDLLRVTFGAAGEGPGADGERGADQPGGFPASGVRRRGGGPGLVESEAGAAEVTGGAVGGTGGGAVAPGPCAPQR</sequence>
<reference evidence="2 3" key="1">
    <citation type="submission" date="2021-03" db="EMBL/GenBank/DDBJ databases">
        <title>Genomic Encyclopedia of Type Strains, Phase IV (KMG-IV): sequencing the most valuable type-strain genomes for metagenomic binning, comparative biology and taxonomic classification.</title>
        <authorList>
            <person name="Goeker M."/>
        </authorList>
    </citation>
    <scope>NUCLEOTIDE SEQUENCE [LARGE SCALE GENOMIC DNA]</scope>
    <source>
        <strain evidence="2 3">DSM 21600</strain>
    </source>
</reference>
<proteinExistence type="predicted"/>
<dbReference type="Pfam" id="PF11836">
    <property type="entry name" value="Phage_TAC_11"/>
    <property type="match status" value="1"/>
</dbReference>
<accession>A0ABS4DYY1</accession>
<comment type="caution">
    <text evidence="2">The sequence shown here is derived from an EMBL/GenBank/DDBJ whole genome shotgun (WGS) entry which is preliminary data.</text>
</comment>
<dbReference type="EMBL" id="JAGGJU010000005">
    <property type="protein sequence ID" value="MBP1850903.1"/>
    <property type="molecule type" value="Genomic_DNA"/>
</dbReference>
<dbReference type="InterPro" id="IPR021791">
    <property type="entry name" value="Phage_TAC_11"/>
</dbReference>
<evidence type="ECO:0008006" key="4">
    <source>
        <dbReference type="Google" id="ProtNLM"/>
    </source>
</evidence>
<gene>
    <name evidence="2" type="ORF">J2Z17_002340</name>
</gene>
<organism evidence="2 3">
    <name type="scientific">Rhizobium halophytocola</name>
    <dbReference type="NCBI Taxonomy" id="735519"/>
    <lineage>
        <taxon>Bacteria</taxon>
        <taxon>Pseudomonadati</taxon>
        <taxon>Pseudomonadota</taxon>
        <taxon>Alphaproteobacteria</taxon>
        <taxon>Hyphomicrobiales</taxon>
        <taxon>Rhizobiaceae</taxon>
        <taxon>Rhizobium/Agrobacterium group</taxon>
        <taxon>Rhizobium</taxon>
    </lineage>
</organism>
<evidence type="ECO:0000313" key="3">
    <source>
        <dbReference type="Proteomes" id="UP000759443"/>
    </source>
</evidence>
<keyword evidence="3" id="KW-1185">Reference proteome</keyword>